<organism evidence="2 3">
    <name type="scientific">Euplotes crassus</name>
    <dbReference type="NCBI Taxonomy" id="5936"/>
    <lineage>
        <taxon>Eukaryota</taxon>
        <taxon>Sar</taxon>
        <taxon>Alveolata</taxon>
        <taxon>Ciliophora</taxon>
        <taxon>Intramacronucleata</taxon>
        <taxon>Spirotrichea</taxon>
        <taxon>Hypotrichia</taxon>
        <taxon>Euplotida</taxon>
        <taxon>Euplotidae</taxon>
        <taxon>Moneuplotes</taxon>
    </lineage>
</organism>
<accession>A0AAD1XDT1</accession>
<reference evidence="2" key="1">
    <citation type="submission" date="2023-07" db="EMBL/GenBank/DDBJ databases">
        <authorList>
            <consortium name="AG Swart"/>
            <person name="Singh M."/>
            <person name="Singh A."/>
            <person name="Seah K."/>
            <person name="Emmerich C."/>
        </authorList>
    </citation>
    <scope>NUCLEOTIDE SEQUENCE</scope>
    <source>
        <strain evidence="2">DP1</strain>
    </source>
</reference>
<proteinExistence type="predicted"/>
<dbReference type="EMBL" id="CAMPGE010011972">
    <property type="protein sequence ID" value="CAI2370765.1"/>
    <property type="molecule type" value="Genomic_DNA"/>
</dbReference>
<feature type="compositionally biased region" description="Basic and acidic residues" evidence="1">
    <location>
        <begin position="294"/>
        <end position="304"/>
    </location>
</feature>
<dbReference type="AlphaFoldDB" id="A0AAD1XDT1"/>
<feature type="region of interest" description="Disordered" evidence="1">
    <location>
        <begin position="103"/>
        <end position="152"/>
    </location>
</feature>
<feature type="region of interest" description="Disordered" evidence="1">
    <location>
        <begin position="14"/>
        <end position="43"/>
    </location>
</feature>
<comment type="caution">
    <text evidence="2">The sequence shown here is derived from an EMBL/GenBank/DDBJ whole genome shotgun (WGS) entry which is preliminary data.</text>
</comment>
<evidence type="ECO:0000313" key="3">
    <source>
        <dbReference type="Proteomes" id="UP001295684"/>
    </source>
</evidence>
<evidence type="ECO:0000313" key="2">
    <source>
        <dbReference type="EMBL" id="CAI2370765.1"/>
    </source>
</evidence>
<feature type="compositionally biased region" description="Polar residues" evidence="1">
    <location>
        <begin position="267"/>
        <end position="277"/>
    </location>
</feature>
<keyword evidence="3" id="KW-1185">Reference proteome</keyword>
<gene>
    <name evidence="2" type="ORF">ECRASSUSDP1_LOCUS12083</name>
</gene>
<name>A0AAD1XDT1_EUPCR</name>
<feature type="compositionally biased region" description="Basic and acidic residues" evidence="1">
    <location>
        <begin position="242"/>
        <end position="263"/>
    </location>
</feature>
<feature type="region of interest" description="Disordered" evidence="1">
    <location>
        <begin position="189"/>
        <end position="317"/>
    </location>
</feature>
<sequence length="317" mass="35017">MRFKLKNNENYDRGHFIGKENDNFPNLHGSKTIPEPETQQKHSEPKFIPCEYEIPVAGPPEICPKIHEAFKKLSTLSILCDKYQNKSVQPELLIKSAFEDRLDKPSSLSDPAATEPAPTLDPVQAPSPASKEIKADPPSTVEKPEHKGTIELDEKELLEIEADIENFDQLEEQIPSGDQIPLAKTISFGIPQPQADPQAKVSAGSTQNIGMPPKNFGTKVKEVKTVLENIPETADENIGTKSKADLETPKADKKVSLEPEAPKKPQNPFTNSRLNNPNRKDDINPFKKSSNPDSKVKPKLDPSGKPRPVVTNPFGKS</sequence>
<dbReference type="Proteomes" id="UP001295684">
    <property type="component" value="Unassembled WGS sequence"/>
</dbReference>
<evidence type="ECO:0000256" key="1">
    <source>
        <dbReference type="SAM" id="MobiDB-lite"/>
    </source>
</evidence>
<protein>
    <submittedName>
        <fullName evidence="2">Uncharacterized protein</fullName>
    </submittedName>
</protein>
<feature type="compositionally biased region" description="Basic and acidic residues" evidence="1">
    <location>
        <begin position="142"/>
        <end position="152"/>
    </location>
</feature>